<sequence length="99" mass="10140">MNRCVIAANFALFLVLLTLAVAWPSGRFVLVVARPGSDAAATHALIGRAGGAFVSATRFSSVAVAYSDGDGFAGRLMAEGALFVVNHALAAGCLQKEQS</sequence>
<dbReference type="EMBL" id="JBHRSP010000048">
    <property type="protein sequence ID" value="MFC3076097.1"/>
    <property type="molecule type" value="Genomic_DNA"/>
</dbReference>
<name>A0ABV7DN81_9HYPH</name>
<protein>
    <submittedName>
        <fullName evidence="1">Uncharacterized protein</fullName>
    </submittedName>
</protein>
<reference evidence="2" key="1">
    <citation type="journal article" date="2019" name="Int. J. Syst. Evol. Microbiol.">
        <title>The Global Catalogue of Microorganisms (GCM) 10K type strain sequencing project: providing services to taxonomists for standard genome sequencing and annotation.</title>
        <authorList>
            <consortium name="The Broad Institute Genomics Platform"/>
            <consortium name="The Broad Institute Genome Sequencing Center for Infectious Disease"/>
            <person name="Wu L."/>
            <person name="Ma J."/>
        </authorList>
    </citation>
    <scope>NUCLEOTIDE SEQUENCE [LARGE SCALE GENOMIC DNA]</scope>
    <source>
        <strain evidence="2">KCTC 52677</strain>
    </source>
</reference>
<proteinExistence type="predicted"/>
<evidence type="ECO:0000313" key="2">
    <source>
        <dbReference type="Proteomes" id="UP001595377"/>
    </source>
</evidence>
<gene>
    <name evidence="1" type="ORF">ACFOHH_23490</name>
</gene>
<dbReference type="Proteomes" id="UP001595377">
    <property type="component" value="Unassembled WGS sequence"/>
</dbReference>
<accession>A0ABV7DN81</accession>
<dbReference type="RefSeq" id="WP_257318332.1">
    <property type="nucleotide sequence ID" value="NZ_JANFDG010000049.1"/>
</dbReference>
<organism evidence="1 2">
    <name type="scientific">Shinella pollutisoli</name>
    <dbReference type="NCBI Taxonomy" id="2250594"/>
    <lineage>
        <taxon>Bacteria</taxon>
        <taxon>Pseudomonadati</taxon>
        <taxon>Pseudomonadota</taxon>
        <taxon>Alphaproteobacteria</taxon>
        <taxon>Hyphomicrobiales</taxon>
        <taxon>Rhizobiaceae</taxon>
        <taxon>Shinella</taxon>
    </lineage>
</organism>
<evidence type="ECO:0000313" key="1">
    <source>
        <dbReference type="EMBL" id="MFC3076097.1"/>
    </source>
</evidence>
<keyword evidence="2" id="KW-1185">Reference proteome</keyword>
<comment type="caution">
    <text evidence="1">The sequence shown here is derived from an EMBL/GenBank/DDBJ whole genome shotgun (WGS) entry which is preliminary data.</text>
</comment>